<dbReference type="OrthoDB" id="668115at2"/>
<dbReference type="Proteomes" id="UP000293300">
    <property type="component" value="Unassembled WGS sequence"/>
</dbReference>
<evidence type="ECO:0000313" key="2">
    <source>
        <dbReference type="EMBL" id="TBX71196.1"/>
    </source>
</evidence>
<accession>A0A4Q9Z6T5</accession>
<protein>
    <recommendedName>
        <fullName evidence="4">DUF4835 family protein</fullName>
    </recommendedName>
</protein>
<dbReference type="EMBL" id="SJPE01000001">
    <property type="protein sequence ID" value="TBX71196.1"/>
    <property type="molecule type" value="Genomic_DNA"/>
</dbReference>
<feature type="signal peptide" evidence="1">
    <location>
        <begin position="1"/>
        <end position="18"/>
    </location>
</feature>
<comment type="caution">
    <text evidence="2">The sequence shown here is derived from an EMBL/GenBank/DDBJ whole genome shotgun (WGS) entry which is preliminary data.</text>
</comment>
<reference evidence="2 3" key="1">
    <citation type="submission" date="2019-02" db="EMBL/GenBank/DDBJ databases">
        <title>Flavobacterium sp. RD-2-33 isolated from forest soil.</title>
        <authorList>
            <person name="Chaudhary D.K."/>
        </authorList>
    </citation>
    <scope>NUCLEOTIDE SEQUENCE [LARGE SCALE GENOMIC DNA]</scope>
    <source>
        <strain evidence="2 3">RD-2-33</strain>
    </source>
</reference>
<proteinExistence type="predicted"/>
<dbReference type="AlphaFoldDB" id="A0A4Q9Z6T5"/>
<sequence length="311" mass="36859">MKKILILFLIFQSMNSNSQVCVGKANYYNEKTEENTLEEINNFKNTTTVFVLPEKDRSSFEKIVKDNWDLTKYEFISLSEYKENKEKYTYPTYSFLKFDNYILDSEKTYWSFLNLNLGYSKVKQFKKNGKSTFETTFLATVFLSPVMNLKFKNYEDYNSGSSIMNYNIGFFKNQIQYINSSIKTNENFNCLQEFKNKEKLNELKTKKLFILQKARENQQFVLKNDTDSEINGLLSKYEYGYQLVSSEELNNRILNETEEFYYLMYSQINSKKIVSIISSKTGEIIYNSLDRLSYSLKDSDFKKISNEIKKS</sequence>
<keyword evidence="1" id="KW-0732">Signal</keyword>
<evidence type="ECO:0000256" key="1">
    <source>
        <dbReference type="SAM" id="SignalP"/>
    </source>
</evidence>
<dbReference type="RefSeq" id="WP_131474807.1">
    <property type="nucleotide sequence ID" value="NZ_SJPE01000001.1"/>
</dbReference>
<keyword evidence="3" id="KW-1185">Reference proteome</keyword>
<feature type="chain" id="PRO_5020983804" description="DUF4835 family protein" evidence="1">
    <location>
        <begin position="19"/>
        <end position="311"/>
    </location>
</feature>
<gene>
    <name evidence="2" type="ORF">EZL74_01440</name>
</gene>
<evidence type="ECO:0000313" key="3">
    <source>
        <dbReference type="Proteomes" id="UP000293300"/>
    </source>
</evidence>
<name>A0A4Q9Z6T5_9FLAO</name>
<evidence type="ECO:0008006" key="4">
    <source>
        <dbReference type="Google" id="ProtNLM"/>
    </source>
</evidence>
<organism evidence="2 3">
    <name type="scientific">Flavobacterium silvisoli</name>
    <dbReference type="NCBI Taxonomy" id="2529433"/>
    <lineage>
        <taxon>Bacteria</taxon>
        <taxon>Pseudomonadati</taxon>
        <taxon>Bacteroidota</taxon>
        <taxon>Flavobacteriia</taxon>
        <taxon>Flavobacteriales</taxon>
        <taxon>Flavobacteriaceae</taxon>
        <taxon>Flavobacterium</taxon>
    </lineage>
</organism>